<accession>A0A150Y498</accession>
<comment type="subcellular location">
    <subcellularLocation>
        <location evidence="1">Cell membrane</location>
        <topology evidence="1">Multi-pass membrane protein</topology>
    </subcellularLocation>
</comment>
<feature type="transmembrane region" description="Helical" evidence="7">
    <location>
        <begin position="26"/>
        <end position="48"/>
    </location>
</feature>
<evidence type="ECO:0000256" key="2">
    <source>
        <dbReference type="ARBA" id="ARBA00005236"/>
    </source>
</evidence>
<dbReference type="Pfam" id="PF12704">
    <property type="entry name" value="MacB_PCD"/>
    <property type="match status" value="1"/>
</dbReference>
<protein>
    <submittedName>
        <fullName evidence="10">ABC transporter permease</fullName>
    </submittedName>
</protein>
<gene>
    <name evidence="10" type="ORF">AWW67_00655</name>
</gene>
<name>A0A150Y498_9BACT</name>
<evidence type="ECO:0000256" key="4">
    <source>
        <dbReference type="ARBA" id="ARBA00022692"/>
    </source>
</evidence>
<evidence type="ECO:0000256" key="6">
    <source>
        <dbReference type="ARBA" id="ARBA00023136"/>
    </source>
</evidence>
<dbReference type="RefSeq" id="WP_062299491.1">
    <property type="nucleotide sequence ID" value="NZ_LRPB01000001.1"/>
</dbReference>
<reference evidence="10 11" key="1">
    <citation type="submission" date="2016-01" db="EMBL/GenBank/DDBJ databases">
        <title>Genome sequencing of Roseivirga seohaensis SW-152.</title>
        <authorList>
            <person name="Selvaratnam C."/>
            <person name="Thevarajoo S."/>
            <person name="Goh K.M."/>
            <person name="Ee R."/>
            <person name="Chan K.-G."/>
            <person name="Chong C.S."/>
        </authorList>
    </citation>
    <scope>NUCLEOTIDE SEQUENCE [LARGE SCALE GENOMIC DNA]</scope>
    <source>
        <strain evidence="10 11">SW-152</strain>
    </source>
</reference>
<keyword evidence="3" id="KW-1003">Cell membrane</keyword>
<dbReference type="AlphaFoldDB" id="A0A150Y498"/>
<keyword evidence="4 7" id="KW-0812">Transmembrane</keyword>
<dbReference type="PANTHER" id="PTHR30489">
    <property type="entry name" value="LIPOPROTEIN-RELEASING SYSTEM TRANSMEMBRANE PROTEIN LOLE"/>
    <property type="match status" value="1"/>
</dbReference>
<dbReference type="Pfam" id="PF02687">
    <property type="entry name" value="FtsX"/>
    <property type="match status" value="1"/>
</dbReference>
<feature type="transmembrane region" description="Helical" evidence="7">
    <location>
        <begin position="272"/>
        <end position="294"/>
    </location>
</feature>
<dbReference type="STRING" id="1914963.AWW67_00655"/>
<keyword evidence="6 7" id="KW-0472">Membrane</keyword>
<evidence type="ECO:0000313" key="10">
    <source>
        <dbReference type="EMBL" id="KYG85781.1"/>
    </source>
</evidence>
<dbReference type="GO" id="GO:0044874">
    <property type="term" value="P:lipoprotein localization to outer membrane"/>
    <property type="evidence" value="ECO:0007669"/>
    <property type="project" value="TreeGrafter"/>
</dbReference>
<feature type="domain" description="MacB-like periplasmic core" evidence="9">
    <location>
        <begin position="26"/>
        <end position="239"/>
    </location>
</feature>
<dbReference type="GO" id="GO:0098797">
    <property type="term" value="C:plasma membrane protein complex"/>
    <property type="evidence" value="ECO:0007669"/>
    <property type="project" value="TreeGrafter"/>
</dbReference>
<feature type="transmembrane region" description="Helical" evidence="7">
    <location>
        <begin position="369"/>
        <end position="393"/>
    </location>
</feature>
<keyword evidence="5 7" id="KW-1133">Transmembrane helix</keyword>
<evidence type="ECO:0000256" key="1">
    <source>
        <dbReference type="ARBA" id="ARBA00004651"/>
    </source>
</evidence>
<dbReference type="EMBL" id="LRPB01000001">
    <property type="protein sequence ID" value="KYG85781.1"/>
    <property type="molecule type" value="Genomic_DNA"/>
</dbReference>
<dbReference type="Proteomes" id="UP000075663">
    <property type="component" value="Unassembled WGS sequence"/>
</dbReference>
<evidence type="ECO:0000256" key="5">
    <source>
        <dbReference type="ARBA" id="ARBA00022989"/>
    </source>
</evidence>
<dbReference type="PANTHER" id="PTHR30489:SF0">
    <property type="entry name" value="LIPOPROTEIN-RELEASING SYSTEM TRANSMEMBRANE PROTEIN LOLE"/>
    <property type="match status" value="1"/>
</dbReference>
<dbReference type="InterPro" id="IPR003838">
    <property type="entry name" value="ABC3_permease_C"/>
</dbReference>
<evidence type="ECO:0000256" key="3">
    <source>
        <dbReference type="ARBA" id="ARBA00022475"/>
    </source>
</evidence>
<dbReference type="InterPro" id="IPR025857">
    <property type="entry name" value="MacB_PCD"/>
</dbReference>
<comment type="similarity">
    <text evidence="2">Belongs to the ABC-4 integral membrane protein family. LolC/E subfamily.</text>
</comment>
<sequence>MNLPYFIAKRISNPGDNSFSAVIHKIAITSVALGLAIMMIAFFVLGGFQENIKDKIFSFSGHIQIKKFSLNNSYEEEPIVVDPNRLKAVATDPYVAHVQEYAHKPGLISKDGEVYGVLFKGVAPSFNEALFDKYMVEGEFISFNDSTSTDVMVSSKMAKNLGLKIGDKVINYFIMDPPKTRRVTVKGIYSTGLDTFDDQMMIGDINVVRSLNGWKNDEVGGYEVYLKNIDDIAAADDAIIGELSVEHYTERVDEKFVQIFDWLNLLSKNVSIFIWLILLVASFNMVSVLFILIMERTQMIGTFKALGASNSLIRRIFSYNGIRLVLKGLLVGNAIAIGFALLQDFFHIIPLDAANYYMEYVPIEWDWSVTIGLNLLTLILVSFVLIIPTAIIARIKPVTAIRFD</sequence>
<feature type="transmembrane region" description="Helical" evidence="7">
    <location>
        <begin position="324"/>
        <end position="349"/>
    </location>
</feature>
<feature type="domain" description="ABC3 transporter permease C-terminal" evidence="8">
    <location>
        <begin position="272"/>
        <end position="397"/>
    </location>
</feature>
<dbReference type="InterPro" id="IPR051447">
    <property type="entry name" value="Lipoprotein-release_system"/>
</dbReference>
<evidence type="ECO:0000256" key="7">
    <source>
        <dbReference type="SAM" id="Phobius"/>
    </source>
</evidence>
<organism evidence="10 11">
    <name type="scientific">Roseivirga seohaensis</name>
    <dbReference type="NCBI Taxonomy" id="1914963"/>
    <lineage>
        <taxon>Bacteria</taxon>
        <taxon>Pseudomonadati</taxon>
        <taxon>Bacteroidota</taxon>
        <taxon>Cytophagia</taxon>
        <taxon>Cytophagales</taxon>
        <taxon>Roseivirgaceae</taxon>
        <taxon>Roseivirga</taxon>
    </lineage>
</organism>
<comment type="caution">
    <text evidence="10">The sequence shown here is derived from an EMBL/GenBank/DDBJ whole genome shotgun (WGS) entry which is preliminary data.</text>
</comment>
<evidence type="ECO:0000259" key="8">
    <source>
        <dbReference type="Pfam" id="PF02687"/>
    </source>
</evidence>
<evidence type="ECO:0000259" key="9">
    <source>
        <dbReference type="Pfam" id="PF12704"/>
    </source>
</evidence>
<evidence type="ECO:0000313" key="11">
    <source>
        <dbReference type="Proteomes" id="UP000075663"/>
    </source>
</evidence>
<proteinExistence type="inferred from homology"/>